<feature type="coiled-coil region" evidence="1">
    <location>
        <begin position="113"/>
        <end position="151"/>
    </location>
</feature>
<sequence length="154" mass="18542">MVEEPKPLKKKQHVEMDEEYARKFHAELNKDIDWDLGIDHVKKKAKEDPTVQRYQVIKRKPQTEAQARKNMIMYLKNVDGFRLNYFKGMSYDDIRLIFEVKFNSNIDFLLKTKEQIEEEESTALQRINETLAQEAAKRRKLNEEVEDFKRHLKI</sequence>
<dbReference type="AlphaFoldDB" id="A0A699VZG4"/>
<comment type="caution">
    <text evidence="2">The sequence shown here is derived from an EMBL/GenBank/DDBJ whole genome shotgun (WGS) entry which is preliminary data.</text>
</comment>
<reference evidence="2" key="1">
    <citation type="journal article" date="2019" name="Sci. Rep.">
        <title>Draft genome of Tanacetum cinerariifolium, the natural source of mosquito coil.</title>
        <authorList>
            <person name="Yamashiro T."/>
            <person name="Shiraishi A."/>
            <person name="Satake H."/>
            <person name="Nakayama K."/>
        </authorList>
    </citation>
    <scope>NUCLEOTIDE SEQUENCE</scope>
</reference>
<proteinExistence type="predicted"/>
<protein>
    <submittedName>
        <fullName evidence="2">Uncharacterized protein</fullName>
    </submittedName>
</protein>
<feature type="non-terminal residue" evidence="2">
    <location>
        <position position="154"/>
    </location>
</feature>
<dbReference type="EMBL" id="BKCJ011521987">
    <property type="protein sequence ID" value="GFD39780.1"/>
    <property type="molecule type" value="Genomic_DNA"/>
</dbReference>
<organism evidence="2">
    <name type="scientific">Tanacetum cinerariifolium</name>
    <name type="common">Dalmatian daisy</name>
    <name type="synonym">Chrysanthemum cinerariifolium</name>
    <dbReference type="NCBI Taxonomy" id="118510"/>
    <lineage>
        <taxon>Eukaryota</taxon>
        <taxon>Viridiplantae</taxon>
        <taxon>Streptophyta</taxon>
        <taxon>Embryophyta</taxon>
        <taxon>Tracheophyta</taxon>
        <taxon>Spermatophyta</taxon>
        <taxon>Magnoliopsida</taxon>
        <taxon>eudicotyledons</taxon>
        <taxon>Gunneridae</taxon>
        <taxon>Pentapetalae</taxon>
        <taxon>asterids</taxon>
        <taxon>campanulids</taxon>
        <taxon>Asterales</taxon>
        <taxon>Asteraceae</taxon>
        <taxon>Asteroideae</taxon>
        <taxon>Anthemideae</taxon>
        <taxon>Anthemidinae</taxon>
        <taxon>Tanacetum</taxon>
    </lineage>
</organism>
<evidence type="ECO:0000313" key="2">
    <source>
        <dbReference type="EMBL" id="GFD39780.1"/>
    </source>
</evidence>
<keyword evidence="1" id="KW-0175">Coiled coil</keyword>
<name>A0A699VZG4_TANCI</name>
<accession>A0A699VZG4</accession>
<evidence type="ECO:0000256" key="1">
    <source>
        <dbReference type="SAM" id="Coils"/>
    </source>
</evidence>
<gene>
    <name evidence="2" type="ORF">Tci_911749</name>
</gene>